<evidence type="ECO:0000313" key="2">
    <source>
        <dbReference type="Proteomes" id="UP000033016"/>
    </source>
</evidence>
<evidence type="ECO:0000313" key="1">
    <source>
        <dbReference type="EMBL" id="AKC02709.1"/>
    </source>
</evidence>
<dbReference type="OrthoDB" id="4424at10239"/>
<sequence length="330" mass="37217">MDQMNMQQFNLMNNFQDAAAQGAEPVKVLLTGPSGSGKTSSIAYGAPKPLWAIDMERSGFSQLAKEVSGIKVYKTSNPQEVLALTQQLLAFKRSGQQLPFKSIALESGTVLYNKIKSYWKKQWGKTKLEPTEYETPKDEFYEIIENLKELDVHLFVTAHASDNYLKGTFMKIDAVNPIKADCDKRLIHELDVHYILSEKSKGVFTAQLKKNRLKDSKGNSLLPDVIDNFDNRTIVQMIIEMSQKDEGFAKEKIGQANVIKTDGELAKLIDDIIDMVNNQLQLSSERAVQVMQEATNSKIANPTELTKEQARMVLNRLRLMMEEMNSSGEE</sequence>
<dbReference type="KEGG" id="vg:26661028"/>
<gene>
    <name evidence="1" type="ORF">CPT_Stills81</name>
</gene>
<reference evidence="1 2" key="1">
    <citation type="journal article" date="2015" name="Genome Announc.">
        <title>Complete Genome Sequence of Bacillus megaterium Siphophage Stills.</title>
        <authorList>
            <person name="Lee S.S."/>
            <person name="Kongari R.R."/>
            <person name="Hernandez A.C."/>
            <person name="Kuty Everett G.F."/>
        </authorList>
    </citation>
    <scope>NUCLEOTIDE SEQUENCE [LARGE SCALE GENOMIC DNA]</scope>
</reference>
<dbReference type="Pfam" id="PF13479">
    <property type="entry name" value="AAA_24"/>
    <property type="match status" value="1"/>
</dbReference>
<protein>
    <submittedName>
        <fullName evidence="1">Uncharacterized protein</fullName>
    </submittedName>
</protein>
<dbReference type="EMBL" id="KP696448">
    <property type="protein sequence ID" value="AKC02709.1"/>
    <property type="molecule type" value="Genomic_DNA"/>
</dbReference>
<dbReference type="GeneID" id="26661028"/>
<organism evidence="1 2">
    <name type="scientific">Bacillus phage Stills</name>
    <dbReference type="NCBI Taxonomy" id="1610833"/>
    <lineage>
        <taxon>Viruses</taxon>
        <taxon>Duplodnaviria</taxon>
        <taxon>Heunggongvirae</taxon>
        <taxon>Uroviricota</taxon>
        <taxon>Caudoviricetes</taxon>
        <taxon>Slashvirus</taxon>
        <taxon>Slashvirus stills</taxon>
    </lineage>
</organism>
<dbReference type="Proteomes" id="UP000033016">
    <property type="component" value="Segment"/>
</dbReference>
<dbReference type="RefSeq" id="YP_009196966.1">
    <property type="nucleotide sequence ID" value="NC_028777.1"/>
</dbReference>
<keyword evidence="2" id="KW-1185">Reference proteome</keyword>
<accession>A0A0E3T6D1</accession>
<name>A0A0E3T6D1_9CAUD</name>
<reference evidence="2" key="2">
    <citation type="submission" date="2015-01" db="EMBL/GenBank/DDBJ databases">
        <title>Complete Genome of Bacillus megaterium Siphophage Stills.</title>
        <authorList>
            <person name="Lee S.S."/>
            <person name="Kongari R.R."/>
            <person name="Hernandez A.C."/>
            <person name="Everett G.F.K."/>
        </authorList>
    </citation>
    <scope>NUCLEOTIDE SEQUENCE [LARGE SCALE GENOMIC DNA]</scope>
</reference>
<proteinExistence type="predicted"/>